<feature type="compositionally biased region" description="Polar residues" evidence="1">
    <location>
        <begin position="1"/>
        <end position="13"/>
    </location>
</feature>
<sequence>MSMAPQQQKGTDSTDSEDEEQGVMKGRLRQIREGVDSDKDSDIASVRTVSSMKSTYLGGRSVR</sequence>
<protein>
    <recommendedName>
        <fullName evidence="4">Encoded protein</fullName>
    </recommendedName>
</protein>
<keyword evidence="3" id="KW-1185">Reference proteome</keyword>
<name>A0ABQ7FUG7_DUNSA</name>
<feature type="compositionally biased region" description="Basic and acidic residues" evidence="1">
    <location>
        <begin position="30"/>
        <end position="42"/>
    </location>
</feature>
<comment type="caution">
    <text evidence="2">The sequence shown here is derived from an EMBL/GenBank/DDBJ whole genome shotgun (WGS) entry which is preliminary data.</text>
</comment>
<dbReference type="Proteomes" id="UP000815325">
    <property type="component" value="Unassembled WGS sequence"/>
</dbReference>
<evidence type="ECO:0000313" key="2">
    <source>
        <dbReference type="EMBL" id="KAF5826052.1"/>
    </source>
</evidence>
<proteinExistence type="predicted"/>
<evidence type="ECO:0008006" key="4">
    <source>
        <dbReference type="Google" id="ProtNLM"/>
    </source>
</evidence>
<dbReference type="EMBL" id="MU071439">
    <property type="protein sequence ID" value="KAF5826052.1"/>
    <property type="molecule type" value="Genomic_DNA"/>
</dbReference>
<accession>A0ABQ7FUG7</accession>
<evidence type="ECO:0000256" key="1">
    <source>
        <dbReference type="SAM" id="MobiDB-lite"/>
    </source>
</evidence>
<organism evidence="2 3">
    <name type="scientific">Dunaliella salina</name>
    <name type="common">Green alga</name>
    <name type="synonym">Protococcus salinus</name>
    <dbReference type="NCBI Taxonomy" id="3046"/>
    <lineage>
        <taxon>Eukaryota</taxon>
        <taxon>Viridiplantae</taxon>
        <taxon>Chlorophyta</taxon>
        <taxon>core chlorophytes</taxon>
        <taxon>Chlorophyceae</taxon>
        <taxon>CS clade</taxon>
        <taxon>Chlamydomonadales</taxon>
        <taxon>Dunaliellaceae</taxon>
        <taxon>Dunaliella</taxon>
    </lineage>
</organism>
<feature type="region of interest" description="Disordered" evidence="1">
    <location>
        <begin position="1"/>
        <end position="63"/>
    </location>
</feature>
<reference evidence="2" key="1">
    <citation type="submission" date="2017-08" db="EMBL/GenBank/DDBJ databases">
        <authorList>
            <person name="Polle J.E."/>
            <person name="Barry K."/>
            <person name="Cushman J."/>
            <person name="Schmutz J."/>
            <person name="Tran D."/>
            <person name="Hathwaick L.T."/>
            <person name="Yim W.C."/>
            <person name="Jenkins J."/>
            <person name="Mckie-Krisberg Z.M."/>
            <person name="Prochnik S."/>
            <person name="Lindquist E."/>
            <person name="Dockter R.B."/>
            <person name="Adam C."/>
            <person name="Molina H."/>
            <person name="Bunkerborg J."/>
            <person name="Jin E."/>
            <person name="Buchheim M."/>
            <person name="Magnuson J."/>
        </authorList>
    </citation>
    <scope>NUCLEOTIDE SEQUENCE</scope>
    <source>
        <strain evidence="2">CCAP 19/18</strain>
    </source>
</reference>
<gene>
    <name evidence="2" type="ORF">DUNSADRAFT_5204</name>
</gene>
<evidence type="ECO:0000313" key="3">
    <source>
        <dbReference type="Proteomes" id="UP000815325"/>
    </source>
</evidence>